<gene>
    <name evidence="4" type="ORF">HETSPECPRED_010010</name>
</gene>
<dbReference type="InterPro" id="IPR002110">
    <property type="entry name" value="Ankyrin_rpt"/>
</dbReference>
<name>A0A8H3G3X0_9LECA</name>
<protein>
    <recommendedName>
        <fullName evidence="6">Ankyrin</fullName>
    </recommendedName>
</protein>
<dbReference type="PANTHER" id="PTHR24198">
    <property type="entry name" value="ANKYRIN REPEAT AND PROTEIN KINASE DOMAIN-CONTAINING PROTEIN"/>
    <property type="match status" value="1"/>
</dbReference>
<dbReference type="InterPro" id="IPR036770">
    <property type="entry name" value="Ankyrin_rpt-contain_sf"/>
</dbReference>
<reference evidence="4" key="1">
    <citation type="submission" date="2021-03" db="EMBL/GenBank/DDBJ databases">
        <authorList>
            <person name="Tagirdzhanova G."/>
        </authorList>
    </citation>
    <scope>NUCLEOTIDE SEQUENCE</scope>
</reference>
<dbReference type="OrthoDB" id="539213at2759"/>
<dbReference type="Gene3D" id="1.25.40.20">
    <property type="entry name" value="Ankyrin repeat-containing domain"/>
    <property type="match status" value="1"/>
</dbReference>
<evidence type="ECO:0008006" key="6">
    <source>
        <dbReference type="Google" id="ProtNLM"/>
    </source>
</evidence>
<dbReference type="Proteomes" id="UP000664521">
    <property type="component" value="Unassembled WGS sequence"/>
</dbReference>
<dbReference type="PROSITE" id="PS50088">
    <property type="entry name" value="ANK_REPEAT"/>
    <property type="match status" value="3"/>
</dbReference>
<dbReference type="AlphaFoldDB" id="A0A8H3G3X0"/>
<dbReference type="PANTHER" id="PTHR24198:SF165">
    <property type="entry name" value="ANKYRIN REPEAT-CONTAINING PROTEIN-RELATED"/>
    <property type="match status" value="1"/>
</dbReference>
<dbReference type="EMBL" id="CAJPDS010000088">
    <property type="protein sequence ID" value="CAF9936094.1"/>
    <property type="molecule type" value="Genomic_DNA"/>
</dbReference>
<accession>A0A8H3G3X0</accession>
<feature type="repeat" description="ANK" evidence="3">
    <location>
        <begin position="610"/>
        <end position="642"/>
    </location>
</feature>
<keyword evidence="1" id="KW-0677">Repeat</keyword>
<proteinExistence type="predicted"/>
<keyword evidence="2 3" id="KW-0040">ANK repeat</keyword>
<evidence type="ECO:0000313" key="4">
    <source>
        <dbReference type="EMBL" id="CAF9936094.1"/>
    </source>
</evidence>
<evidence type="ECO:0000256" key="1">
    <source>
        <dbReference type="ARBA" id="ARBA00022737"/>
    </source>
</evidence>
<organism evidence="4 5">
    <name type="scientific">Heterodermia speciosa</name>
    <dbReference type="NCBI Taxonomy" id="116794"/>
    <lineage>
        <taxon>Eukaryota</taxon>
        <taxon>Fungi</taxon>
        <taxon>Dikarya</taxon>
        <taxon>Ascomycota</taxon>
        <taxon>Pezizomycotina</taxon>
        <taxon>Lecanoromycetes</taxon>
        <taxon>OSLEUM clade</taxon>
        <taxon>Lecanoromycetidae</taxon>
        <taxon>Caliciales</taxon>
        <taxon>Physciaceae</taxon>
        <taxon>Heterodermia</taxon>
    </lineage>
</organism>
<sequence length="660" mass="73730">MDPFSVTAGVIGVLDCVTKLSCAISRFKADYKLADADLEIARQQALLLQEEIKVLESRKVPNSSLPHTKINGHHEFDRPVENSRLSLEEASFAKAMSTAHNLLSSIDSSFSLRSKPHTWRSKVRWAMKDKHTLAQLKEQIRSTESTLQGIVTMEQLRVSHMIYGALLQQQSTLNVISTRNIINMAVVDQRSPPTLPSVVDSHISTCSPATKQSAQVTNKSTNLLPWMIRFDRQGLSAQIAALPKGDGSSYQAAVHLTLLGKMYSIYLQMAYPSFSFNRILHFRNIVPNDSAMTVACRTGDFNTARKLLTSGAAHGSDVTLAGWPMLDYAIESGSARLVCLLLEYGAHLDMAYGEYNMTALQASFLRGQFDIARVLLTKGADIEHVDSDGYSVLSYLWVVDRPLEKSGDFMRLCLANEFAEVNACDSRGWSAFHRAAAIGTSEDIEAFLRLGAALDLRAEWYGWTALFFAASHDNVATFQTIVRHSSIDVYKSLDGDGWTLLHCCIYFGASRIMRLVLQNSIDVNQLTHPAPLPEDPELSYRELTPSDIALYIGPNRYQMFMEALTETGRDVDLEGDKEIFWDAYSDTLRENTEGAERPRQIYGAEDVDEDRWTLLHWASYNGSPKVKRLLLLKGADPEHVDAITLEENPTLLSISPFEER</sequence>
<dbReference type="Pfam" id="PF12796">
    <property type="entry name" value="Ank_2"/>
    <property type="match status" value="2"/>
</dbReference>
<keyword evidence="5" id="KW-1185">Reference proteome</keyword>
<evidence type="ECO:0000256" key="2">
    <source>
        <dbReference type="ARBA" id="ARBA00023043"/>
    </source>
</evidence>
<evidence type="ECO:0000256" key="3">
    <source>
        <dbReference type="PROSITE-ProRule" id="PRU00023"/>
    </source>
</evidence>
<evidence type="ECO:0000313" key="5">
    <source>
        <dbReference type="Proteomes" id="UP000664521"/>
    </source>
</evidence>
<dbReference type="PROSITE" id="PS50297">
    <property type="entry name" value="ANK_REP_REGION"/>
    <property type="match status" value="1"/>
</dbReference>
<comment type="caution">
    <text evidence="4">The sequence shown here is derived from an EMBL/GenBank/DDBJ whole genome shotgun (WGS) entry which is preliminary data.</text>
</comment>
<feature type="repeat" description="ANK" evidence="3">
    <location>
        <begin position="427"/>
        <end position="459"/>
    </location>
</feature>
<dbReference type="SUPFAM" id="SSF48403">
    <property type="entry name" value="Ankyrin repeat"/>
    <property type="match status" value="1"/>
</dbReference>
<dbReference type="Pfam" id="PF00023">
    <property type="entry name" value="Ank"/>
    <property type="match status" value="1"/>
</dbReference>
<dbReference type="SMART" id="SM00248">
    <property type="entry name" value="ANK"/>
    <property type="match status" value="7"/>
</dbReference>
<feature type="repeat" description="ANK" evidence="3">
    <location>
        <begin position="355"/>
        <end position="387"/>
    </location>
</feature>